<gene>
    <name evidence="1" type="ORF">ElyMa_003437800</name>
</gene>
<dbReference type="Gene3D" id="3.30.70.270">
    <property type="match status" value="1"/>
</dbReference>
<dbReference type="InterPro" id="IPR051320">
    <property type="entry name" value="Viral_Replic_Matur_Polypro"/>
</dbReference>
<comment type="caution">
    <text evidence="1">The sequence shown here is derived from an EMBL/GenBank/DDBJ whole genome shotgun (WGS) entry which is preliminary data.</text>
</comment>
<dbReference type="InterPro" id="IPR043128">
    <property type="entry name" value="Rev_trsase/Diguanyl_cyclase"/>
</dbReference>
<dbReference type="PANTHER" id="PTHR33064:SF29">
    <property type="entry name" value="PEPTIDASE A2 DOMAIN-CONTAINING PROTEIN-RELATED"/>
    <property type="match status" value="1"/>
</dbReference>
<accession>A0AAV4JR91</accession>
<keyword evidence="2" id="KW-1185">Reference proteome</keyword>
<sequence>MAENSKAYTAFQTSRGLMEFNYMPFGLSTAACTFQKATIDTLEQLDFVASYFDDILIFRHTWARTCFSRQGDTTNIEGRRLHREAIKNNRWLHLDRVLRTCY</sequence>
<proteinExistence type="predicted"/>
<protein>
    <submittedName>
        <fullName evidence="1">Pol polyprotein</fullName>
    </submittedName>
</protein>
<dbReference type="AlphaFoldDB" id="A0AAV4JR91"/>
<name>A0AAV4JR91_9GAST</name>
<dbReference type="EMBL" id="BMAT01007051">
    <property type="protein sequence ID" value="GFS25289.1"/>
    <property type="molecule type" value="Genomic_DNA"/>
</dbReference>
<dbReference type="SUPFAM" id="SSF56672">
    <property type="entry name" value="DNA/RNA polymerases"/>
    <property type="match status" value="1"/>
</dbReference>
<dbReference type="InterPro" id="IPR043502">
    <property type="entry name" value="DNA/RNA_pol_sf"/>
</dbReference>
<dbReference type="Proteomes" id="UP000762676">
    <property type="component" value="Unassembled WGS sequence"/>
</dbReference>
<evidence type="ECO:0000313" key="1">
    <source>
        <dbReference type="EMBL" id="GFS25289.1"/>
    </source>
</evidence>
<dbReference type="Gene3D" id="3.10.10.10">
    <property type="entry name" value="HIV Type 1 Reverse Transcriptase, subunit A, domain 1"/>
    <property type="match status" value="1"/>
</dbReference>
<dbReference type="PANTHER" id="PTHR33064">
    <property type="entry name" value="POL PROTEIN"/>
    <property type="match status" value="1"/>
</dbReference>
<organism evidence="1 2">
    <name type="scientific">Elysia marginata</name>
    <dbReference type="NCBI Taxonomy" id="1093978"/>
    <lineage>
        <taxon>Eukaryota</taxon>
        <taxon>Metazoa</taxon>
        <taxon>Spiralia</taxon>
        <taxon>Lophotrochozoa</taxon>
        <taxon>Mollusca</taxon>
        <taxon>Gastropoda</taxon>
        <taxon>Heterobranchia</taxon>
        <taxon>Euthyneura</taxon>
        <taxon>Panpulmonata</taxon>
        <taxon>Sacoglossa</taxon>
        <taxon>Placobranchoidea</taxon>
        <taxon>Plakobranchidae</taxon>
        <taxon>Elysia</taxon>
    </lineage>
</organism>
<reference evidence="1 2" key="1">
    <citation type="journal article" date="2021" name="Elife">
        <title>Chloroplast acquisition without the gene transfer in kleptoplastic sea slugs, Plakobranchus ocellatus.</title>
        <authorList>
            <person name="Maeda T."/>
            <person name="Takahashi S."/>
            <person name="Yoshida T."/>
            <person name="Shimamura S."/>
            <person name="Takaki Y."/>
            <person name="Nagai Y."/>
            <person name="Toyoda A."/>
            <person name="Suzuki Y."/>
            <person name="Arimoto A."/>
            <person name="Ishii H."/>
            <person name="Satoh N."/>
            <person name="Nishiyama T."/>
            <person name="Hasebe M."/>
            <person name="Maruyama T."/>
            <person name="Minagawa J."/>
            <person name="Obokata J."/>
            <person name="Shigenobu S."/>
        </authorList>
    </citation>
    <scope>NUCLEOTIDE SEQUENCE [LARGE SCALE GENOMIC DNA]</scope>
</reference>
<dbReference type="PROSITE" id="PS51257">
    <property type="entry name" value="PROKAR_LIPOPROTEIN"/>
    <property type="match status" value="1"/>
</dbReference>
<evidence type="ECO:0000313" key="2">
    <source>
        <dbReference type="Proteomes" id="UP000762676"/>
    </source>
</evidence>